<dbReference type="PROSITE" id="PS50016">
    <property type="entry name" value="ZF_PHD_2"/>
    <property type="match status" value="2"/>
</dbReference>
<keyword evidence="4" id="KW-0677">Repeat</keyword>
<accession>A0AA39HDA4</accession>
<evidence type="ECO:0000256" key="5">
    <source>
        <dbReference type="ARBA" id="ARBA00022771"/>
    </source>
</evidence>
<evidence type="ECO:0000256" key="7">
    <source>
        <dbReference type="ARBA" id="ARBA00023015"/>
    </source>
</evidence>
<evidence type="ECO:0000259" key="12">
    <source>
        <dbReference type="PROSITE" id="PS50016"/>
    </source>
</evidence>
<evidence type="ECO:0000256" key="6">
    <source>
        <dbReference type="ARBA" id="ARBA00022833"/>
    </source>
</evidence>
<evidence type="ECO:0000256" key="1">
    <source>
        <dbReference type="ARBA" id="ARBA00004123"/>
    </source>
</evidence>
<dbReference type="InterPro" id="IPR001965">
    <property type="entry name" value="Znf_PHD"/>
</dbReference>
<evidence type="ECO:0000256" key="3">
    <source>
        <dbReference type="ARBA" id="ARBA00022723"/>
    </source>
</evidence>
<dbReference type="InterPro" id="IPR025750">
    <property type="entry name" value="DPF1-3_N"/>
</dbReference>
<keyword evidence="3" id="KW-0479">Metal-binding</keyword>
<dbReference type="FunFam" id="3.30.40.10:FF:000005">
    <property type="entry name" value="zinc finger protein isoform X1"/>
    <property type="match status" value="1"/>
</dbReference>
<dbReference type="GO" id="GO:0008270">
    <property type="term" value="F:zinc ion binding"/>
    <property type="evidence" value="ECO:0007669"/>
    <property type="project" value="UniProtKB-KW"/>
</dbReference>
<keyword evidence="5 10" id="KW-0863">Zinc-finger</keyword>
<evidence type="ECO:0000256" key="10">
    <source>
        <dbReference type="PROSITE-ProRule" id="PRU00146"/>
    </source>
</evidence>
<dbReference type="GO" id="GO:0007399">
    <property type="term" value="P:nervous system development"/>
    <property type="evidence" value="ECO:0007669"/>
    <property type="project" value="TreeGrafter"/>
</dbReference>
<feature type="compositionally biased region" description="Low complexity" evidence="11">
    <location>
        <begin position="177"/>
        <end position="196"/>
    </location>
</feature>
<keyword evidence="7" id="KW-0805">Transcription regulation</keyword>
<keyword evidence="9" id="KW-0539">Nucleus</keyword>
<keyword evidence="14" id="KW-1185">Reference proteome</keyword>
<evidence type="ECO:0000256" key="8">
    <source>
        <dbReference type="ARBA" id="ARBA00023163"/>
    </source>
</evidence>
<dbReference type="SUPFAM" id="SSF57903">
    <property type="entry name" value="FYVE/PHD zinc finger"/>
    <property type="match status" value="2"/>
</dbReference>
<gene>
    <name evidence="13" type="ORF">QR680_016468</name>
</gene>
<dbReference type="EMBL" id="JAUCMV010000004">
    <property type="protein sequence ID" value="KAK0402673.1"/>
    <property type="molecule type" value="Genomic_DNA"/>
</dbReference>
<dbReference type="Pfam" id="PF14051">
    <property type="entry name" value="DPF1-3_N"/>
    <property type="match status" value="1"/>
</dbReference>
<dbReference type="AlphaFoldDB" id="A0AA39HDA4"/>
<evidence type="ECO:0000256" key="4">
    <source>
        <dbReference type="ARBA" id="ARBA00022737"/>
    </source>
</evidence>
<dbReference type="CDD" id="cd15526">
    <property type="entry name" value="PHD1_MOZ_d4"/>
    <property type="match status" value="1"/>
</dbReference>
<dbReference type="SUPFAM" id="SSF57667">
    <property type="entry name" value="beta-beta-alpha zinc fingers"/>
    <property type="match status" value="1"/>
</dbReference>
<dbReference type="Gene3D" id="3.30.40.10">
    <property type="entry name" value="Zinc/RING finger domain, C3HC4 (zinc finger)"/>
    <property type="match status" value="1"/>
</dbReference>
<dbReference type="InterPro" id="IPR019787">
    <property type="entry name" value="Znf_PHD-finger"/>
</dbReference>
<sequence>MLDENEYIEMLKNCAKGNERINLQRKTAMTAFDPQTRTIQKKTFRREAIHRFPPADPLQAVVYQAKRWKRNPNPSTDDIEHKYFVQCNPAINDAYREASGIPSIAAPGGTISNENSNDAISVATPDNRRASARAAAAAVEYDDFDDFPLDDIEDDGSDEDDWGAKKKRGGGSRRNGAKSSSRRSAVSSVQRQQYVATPPPSNSTGEAKPFACQLCPAKYKSRPGLNYHKQHVHGESSTPPGSSSIDSSRSSAGAVANWMSPDVEISLTCSQCQGNKTKNAQKKPENLVSCHDCGASVHPSCLKFTENMIISTNKYGWQCIECKSCAICGTSDNDDKLLFCDDCDRGMHLYCLKPPLEKTPENAWSCHLCQKEFGARASMPGHHQ</sequence>
<evidence type="ECO:0000256" key="9">
    <source>
        <dbReference type="ARBA" id="ARBA00023242"/>
    </source>
</evidence>
<feature type="region of interest" description="Disordered" evidence="11">
    <location>
        <begin position="146"/>
        <end position="207"/>
    </location>
</feature>
<dbReference type="CDD" id="cd15530">
    <property type="entry name" value="PHD2_d4"/>
    <property type="match status" value="1"/>
</dbReference>
<name>A0AA39HDA4_9BILA</name>
<dbReference type="PANTHER" id="PTHR45888">
    <property type="entry name" value="HL01030P-RELATED"/>
    <property type="match status" value="1"/>
</dbReference>
<evidence type="ECO:0000256" key="2">
    <source>
        <dbReference type="ARBA" id="ARBA00010539"/>
    </source>
</evidence>
<keyword evidence="8" id="KW-0804">Transcription</keyword>
<dbReference type="InterPro" id="IPR036236">
    <property type="entry name" value="Znf_C2H2_sf"/>
</dbReference>
<feature type="compositionally biased region" description="Acidic residues" evidence="11">
    <location>
        <begin position="146"/>
        <end position="161"/>
    </location>
</feature>
<reference evidence="13" key="1">
    <citation type="submission" date="2023-06" db="EMBL/GenBank/DDBJ databases">
        <title>Genomic analysis of the entomopathogenic nematode Steinernema hermaphroditum.</title>
        <authorList>
            <person name="Schwarz E.M."/>
            <person name="Heppert J.K."/>
            <person name="Baniya A."/>
            <person name="Schwartz H.T."/>
            <person name="Tan C.-H."/>
            <person name="Antoshechkin I."/>
            <person name="Sternberg P.W."/>
            <person name="Goodrich-Blair H."/>
            <person name="Dillman A.R."/>
        </authorList>
    </citation>
    <scope>NUCLEOTIDE SEQUENCE</scope>
    <source>
        <strain evidence="13">PS9179</strain>
        <tissue evidence="13">Whole animal</tissue>
    </source>
</reference>
<dbReference type="PROSITE" id="PS00028">
    <property type="entry name" value="ZINC_FINGER_C2H2_1"/>
    <property type="match status" value="1"/>
</dbReference>
<feature type="region of interest" description="Disordered" evidence="11">
    <location>
        <begin position="227"/>
        <end position="252"/>
    </location>
</feature>
<evidence type="ECO:0000313" key="14">
    <source>
        <dbReference type="Proteomes" id="UP001175271"/>
    </source>
</evidence>
<dbReference type="Pfam" id="PF00628">
    <property type="entry name" value="PHD"/>
    <property type="match status" value="2"/>
</dbReference>
<protein>
    <recommendedName>
        <fullName evidence="12">PHD-type domain-containing protein</fullName>
    </recommendedName>
</protein>
<dbReference type="InterPro" id="IPR011011">
    <property type="entry name" value="Znf_FYVE_PHD"/>
</dbReference>
<feature type="domain" description="PHD-type" evidence="12">
    <location>
        <begin position="322"/>
        <end position="372"/>
    </location>
</feature>
<dbReference type="GO" id="GO:0071565">
    <property type="term" value="C:nBAF complex"/>
    <property type="evidence" value="ECO:0007669"/>
    <property type="project" value="TreeGrafter"/>
</dbReference>
<organism evidence="13 14">
    <name type="scientific">Steinernema hermaphroditum</name>
    <dbReference type="NCBI Taxonomy" id="289476"/>
    <lineage>
        <taxon>Eukaryota</taxon>
        <taxon>Metazoa</taxon>
        <taxon>Ecdysozoa</taxon>
        <taxon>Nematoda</taxon>
        <taxon>Chromadorea</taxon>
        <taxon>Rhabditida</taxon>
        <taxon>Tylenchina</taxon>
        <taxon>Panagrolaimomorpha</taxon>
        <taxon>Strongyloidoidea</taxon>
        <taxon>Steinernematidae</taxon>
        <taxon>Steinernema</taxon>
    </lineage>
</organism>
<dbReference type="PANTHER" id="PTHR45888:SF5">
    <property type="entry name" value="D4, ISOFORM A"/>
    <property type="match status" value="1"/>
</dbReference>
<proteinExistence type="inferred from homology"/>
<feature type="domain" description="PHD-type" evidence="12">
    <location>
        <begin position="266"/>
        <end position="325"/>
    </location>
</feature>
<keyword evidence="6" id="KW-0862">Zinc</keyword>
<evidence type="ECO:0000256" key="11">
    <source>
        <dbReference type="SAM" id="MobiDB-lite"/>
    </source>
</evidence>
<comment type="similarity">
    <text evidence="2">Belongs to the requiem/DPF family.</text>
</comment>
<comment type="subcellular location">
    <subcellularLocation>
        <location evidence="1">Nucleus</location>
    </subcellularLocation>
</comment>
<dbReference type="InterPro" id="IPR013083">
    <property type="entry name" value="Znf_RING/FYVE/PHD"/>
</dbReference>
<dbReference type="SMART" id="SM00249">
    <property type="entry name" value="PHD"/>
    <property type="match status" value="2"/>
</dbReference>
<dbReference type="Proteomes" id="UP001175271">
    <property type="component" value="Unassembled WGS sequence"/>
</dbReference>
<feature type="compositionally biased region" description="Low complexity" evidence="11">
    <location>
        <begin position="236"/>
        <end position="251"/>
    </location>
</feature>
<evidence type="ECO:0000313" key="13">
    <source>
        <dbReference type="EMBL" id="KAK0402673.1"/>
    </source>
</evidence>
<dbReference type="InterPro" id="IPR013087">
    <property type="entry name" value="Znf_C2H2_type"/>
</dbReference>
<comment type="caution">
    <text evidence="13">The sequence shown here is derived from an EMBL/GenBank/DDBJ whole genome shotgun (WGS) entry which is preliminary data.</text>
</comment>